<dbReference type="VEuPathDB" id="MicrosporidiaDB:SLOPH_403"/>
<dbReference type="InParanoid" id="S7WDM4"/>
<dbReference type="InterPro" id="IPR001296">
    <property type="entry name" value="Glyco_trans_1"/>
</dbReference>
<sequence>MNVEYMVTGKLKPVFLGLSFSIKEDRSGLDVCISVNDGFFSIDSEVLSYEIVLGRTFKMYNHEKMYRKPCVGNLGCVAFPSSGIIELPKSLICEHDWKAEYDGGRVIEVRKELKYIEDIDELPMLDMKELVESFKICVICGRVKDIVVRKTKATEIYGMGNIYDKYNTCLTFIDCSYEMIYKILRTMGDVIFSWVSRYSENNNYKIVTAGFSEILAKYPEVFNMTKRKFWLEFDAYPCILDTDRDDYESRADSLARKGVKLIGFNNLLRLDIDKDNEVNVDSSVISFCSLVDYKEYLGTEYSRVLDDIVKFKSNFNDKRIGFFSSTPQGGGVALMRHAHVRFYRLLGMGVSWYVTIPVPSVYKITKQKIHNVLQGVAPEDEDFTEEDKFVYEEWCKMNAERCWQKKIFKILDIIILDDYQTSGLTKYIRMVNKDVKIIYRSHIQIKSELYGKNKTFTKVWDYISSNIENVDYFISHPVPEFVPSNIDKSKVFYLPPSTDPLDGLNKNMKAEISSYYVEIFKKYALDAGFEPFDFSGPYITQICRIDPSKGIFDTLEVFSKLIEFLGDRHKTVDDPLYNLKLLICGHGSVDDPESSTMYAKLLDYLKTPACKNIAEYVICLIIPPLDQILNLLLSNAKVCLQLSLSEGFEIKVSESILKNVPVIIYDNGGLPQQVLHGKTGYIVKSGDIDQVVKYLMELLESNTFSRNMIKYKESNLLYTTPYQVFGWMKIF</sequence>
<dbReference type="STRING" id="1358809.S7WDM4"/>
<dbReference type="HOGENOM" id="CLU_011001_2_0_1"/>
<dbReference type="AlphaFoldDB" id="S7WDM4"/>
<dbReference type="Proteomes" id="UP000014978">
    <property type="component" value="Unassembled WGS sequence"/>
</dbReference>
<dbReference type="InterPro" id="IPR049438">
    <property type="entry name" value="TreT_GT1"/>
</dbReference>
<proteinExistence type="inferred from homology"/>
<evidence type="ECO:0000256" key="3">
    <source>
        <dbReference type="ARBA" id="ARBA00022526"/>
    </source>
</evidence>
<dbReference type="GO" id="GO:0016757">
    <property type="term" value="F:glycosyltransferase activity"/>
    <property type="evidence" value="ECO:0007669"/>
    <property type="project" value="UniProtKB-KW"/>
</dbReference>
<reference evidence="10" key="1">
    <citation type="journal article" date="2013" name="PLoS Genet.">
        <title>The genome of Spraguea lophii and the basis of host-microsporidian interactions.</title>
        <authorList>
            <person name="Campbell S.E."/>
            <person name="Williams T.A."/>
            <person name="Yousuf A."/>
            <person name="Soanes D.M."/>
            <person name="Paszkiewicz K.H."/>
            <person name="Williams B.A.P."/>
        </authorList>
    </citation>
    <scope>NUCLEOTIDE SEQUENCE [LARGE SCALE GENOMIC DNA]</scope>
    <source>
        <strain evidence="10">42_110</strain>
    </source>
</reference>
<feature type="domain" description="Trehalose synthase N-terminal" evidence="8">
    <location>
        <begin position="323"/>
        <end position="482"/>
    </location>
</feature>
<dbReference type="OrthoDB" id="937291at2759"/>
<evidence type="ECO:0000259" key="8">
    <source>
        <dbReference type="Pfam" id="PF21269"/>
    </source>
</evidence>
<feature type="domain" description="Glycosyl transferase family 1" evidence="7">
    <location>
        <begin position="537"/>
        <end position="713"/>
    </location>
</feature>
<feature type="non-terminal residue" evidence="9">
    <location>
        <position position="731"/>
    </location>
</feature>
<dbReference type="Pfam" id="PF21269">
    <property type="entry name" value="TreT_GT1"/>
    <property type="match status" value="1"/>
</dbReference>
<evidence type="ECO:0000313" key="10">
    <source>
        <dbReference type="Proteomes" id="UP000014978"/>
    </source>
</evidence>
<dbReference type="Gene3D" id="3.40.50.2000">
    <property type="entry name" value="Glycogen Phosphorylase B"/>
    <property type="match status" value="2"/>
</dbReference>
<keyword evidence="3" id="KW-0313">Glucose metabolism</keyword>
<comment type="caution">
    <text evidence="9">The sequence shown here is derived from an EMBL/GenBank/DDBJ whole genome shotgun (WGS) entry which is preliminary data.</text>
</comment>
<evidence type="ECO:0000313" key="9">
    <source>
        <dbReference type="EMBL" id="EPR79867.1"/>
    </source>
</evidence>
<comment type="similarity">
    <text evidence="1">Belongs to the glycosyltransferase group 1 family. Glycosyltransferase 4 subfamily.</text>
</comment>
<comment type="subunit">
    <text evidence="2">Homodimer.</text>
</comment>
<dbReference type="PANTHER" id="PTHR47779">
    <property type="entry name" value="SYNTHASE (CCG-9), PUTATIVE (AFU_ORTHOLOGUE AFUA_3G12100)-RELATED"/>
    <property type="match status" value="1"/>
</dbReference>
<evidence type="ECO:0000256" key="2">
    <source>
        <dbReference type="ARBA" id="ARBA00011738"/>
    </source>
</evidence>
<evidence type="ECO:0000256" key="5">
    <source>
        <dbReference type="ARBA" id="ARBA00022679"/>
    </source>
</evidence>
<dbReference type="PANTHER" id="PTHR47779:SF1">
    <property type="entry name" value="SYNTHASE (CCG-9), PUTATIVE (AFU_ORTHOLOGUE AFUA_3G12100)-RELATED"/>
    <property type="match status" value="1"/>
</dbReference>
<gene>
    <name evidence="9" type="ORF">SLOPH_403</name>
</gene>
<evidence type="ECO:0000256" key="1">
    <source>
        <dbReference type="ARBA" id="ARBA00009481"/>
    </source>
</evidence>
<dbReference type="GO" id="GO:0006006">
    <property type="term" value="P:glucose metabolic process"/>
    <property type="evidence" value="ECO:0007669"/>
    <property type="project" value="UniProtKB-KW"/>
</dbReference>
<dbReference type="SUPFAM" id="SSF53756">
    <property type="entry name" value="UDP-Glycosyltransferase/glycogen phosphorylase"/>
    <property type="match status" value="1"/>
</dbReference>
<keyword evidence="4" id="KW-0328">Glycosyltransferase</keyword>
<keyword evidence="10" id="KW-1185">Reference proteome</keyword>
<dbReference type="EMBL" id="ATCN01000085">
    <property type="protein sequence ID" value="EPR79867.1"/>
    <property type="molecule type" value="Genomic_DNA"/>
</dbReference>
<dbReference type="InterPro" id="IPR052078">
    <property type="entry name" value="Trehalose_Metab_GTase"/>
</dbReference>
<dbReference type="Pfam" id="PF00534">
    <property type="entry name" value="Glycos_transf_1"/>
    <property type="match status" value="1"/>
</dbReference>
<evidence type="ECO:0000256" key="4">
    <source>
        <dbReference type="ARBA" id="ARBA00022676"/>
    </source>
</evidence>
<organism evidence="9 10">
    <name type="scientific">Spraguea lophii (strain 42_110)</name>
    <name type="common">Microsporidian parasite</name>
    <dbReference type="NCBI Taxonomy" id="1358809"/>
    <lineage>
        <taxon>Eukaryota</taxon>
        <taxon>Fungi</taxon>
        <taxon>Fungi incertae sedis</taxon>
        <taxon>Microsporidia</taxon>
        <taxon>Spragueidae</taxon>
        <taxon>Spraguea</taxon>
    </lineage>
</organism>
<keyword evidence="6" id="KW-0119">Carbohydrate metabolism</keyword>
<name>S7WDM4_SPRLO</name>
<keyword evidence="5 9" id="KW-0808">Transferase</keyword>
<evidence type="ECO:0000259" key="7">
    <source>
        <dbReference type="Pfam" id="PF00534"/>
    </source>
</evidence>
<dbReference type="OMA" id="NAAAWMY"/>
<accession>S7WDM4</accession>
<evidence type="ECO:0000256" key="6">
    <source>
        <dbReference type="ARBA" id="ARBA00023277"/>
    </source>
</evidence>
<protein>
    <submittedName>
        <fullName evidence="9">Glycosyl transferase</fullName>
    </submittedName>
</protein>